<evidence type="ECO:0000256" key="4">
    <source>
        <dbReference type="ARBA" id="ARBA00023263"/>
    </source>
</evidence>
<dbReference type="EMBL" id="QRAP01000006">
    <property type="protein sequence ID" value="RDK90073.1"/>
    <property type="molecule type" value="Genomic_DNA"/>
</dbReference>
<dbReference type="InterPro" id="IPR036937">
    <property type="entry name" value="Adhesion_dom_fimbrial_sf"/>
</dbReference>
<comment type="subcellular location">
    <subcellularLocation>
        <location evidence="1">Fimbrium</location>
    </subcellularLocation>
</comment>
<accession>A0A370QNX5</accession>
<dbReference type="SUPFAM" id="SSF49401">
    <property type="entry name" value="Bacterial adhesins"/>
    <property type="match status" value="1"/>
</dbReference>
<evidence type="ECO:0000256" key="1">
    <source>
        <dbReference type="ARBA" id="ARBA00004561"/>
    </source>
</evidence>
<protein>
    <submittedName>
        <fullName evidence="6">Type 1 fimbria pilin</fullName>
    </submittedName>
</protein>
<dbReference type="GO" id="GO:0009289">
    <property type="term" value="C:pilus"/>
    <property type="evidence" value="ECO:0007669"/>
    <property type="project" value="UniProtKB-SubCell"/>
</dbReference>
<dbReference type="OrthoDB" id="8970968at2"/>
<dbReference type="Gene3D" id="2.60.40.1090">
    <property type="entry name" value="Fimbrial-type adhesion domain"/>
    <property type="match status" value="1"/>
</dbReference>
<evidence type="ECO:0000256" key="2">
    <source>
        <dbReference type="ARBA" id="ARBA00006671"/>
    </source>
</evidence>
<dbReference type="PANTHER" id="PTHR33420:SF12">
    <property type="entry name" value="FIMBRIN-LIKE PROTEIN FIMI-RELATED"/>
    <property type="match status" value="1"/>
</dbReference>
<evidence type="ECO:0000259" key="5">
    <source>
        <dbReference type="Pfam" id="PF00419"/>
    </source>
</evidence>
<dbReference type="InterPro" id="IPR000259">
    <property type="entry name" value="Adhesion_dom_fimbrial"/>
</dbReference>
<dbReference type="InterPro" id="IPR050263">
    <property type="entry name" value="Bact_Fimbrial_Adh_Pro"/>
</dbReference>
<evidence type="ECO:0000256" key="3">
    <source>
        <dbReference type="ARBA" id="ARBA00022729"/>
    </source>
</evidence>
<dbReference type="RefSeq" id="WP_115459181.1">
    <property type="nucleotide sequence ID" value="NZ_QRAP01000006.1"/>
</dbReference>
<name>A0A370QNX5_9GAMM</name>
<dbReference type="GO" id="GO:0043709">
    <property type="term" value="P:cell adhesion involved in single-species biofilm formation"/>
    <property type="evidence" value="ECO:0007669"/>
    <property type="project" value="TreeGrafter"/>
</dbReference>
<evidence type="ECO:0000313" key="6">
    <source>
        <dbReference type="EMBL" id="RDK90073.1"/>
    </source>
</evidence>
<dbReference type="InterPro" id="IPR008966">
    <property type="entry name" value="Adhesion_dom_sf"/>
</dbReference>
<evidence type="ECO:0000313" key="7">
    <source>
        <dbReference type="Proteomes" id="UP000254848"/>
    </source>
</evidence>
<sequence length="388" mass="40934">MSRLNERINGLKAVGNIRRQLRVIFAALALLALSGVYHTTMAACTTPGRTEYNLLSGSIKISPSDPVGTVYVNRTLSLPTYVTCTGAYESDPNYFIARTNPSGYYAGNAVVSGDTVTAELYVGDGYRGLAKPTGIYVVAKLLPEYNAGICTQSSFGRSAPCPSARLDTIPPTSKDKKTYFTYTANVQVTVTKNVERNLGSISGGIGFDSNGSYSRQLIEFGMLSQGDVPGNYFFYAGAVLSLRDKAVFVTKGCRPNSNDINIPLGTIPLSQFKGVGTTVGEKTFSVGLNCDAGVQASVTLEGIADAQTSSNAIQLIGSGHADFASGVAVQILHNGSVIKPNGTTKIATIDSTTTGANSFNMSARYYQTAATVTEGKANAVATLTIWYN</sequence>
<gene>
    <name evidence="6" type="ORF">C8D90_106282</name>
</gene>
<keyword evidence="7" id="KW-1185">Reference proteome</keyword>
<dbReference type="AlphaFoldDB" id="A0A370QNX5"/>
<keyword evidence="3" id="KW-0732">Signal</keyword>
<dbReference type="PANTHER" id="PTHR33420">
    <property type="entry name" value="FIMBRIAL SUBUNIT ELFA-RELATED"/>
    <property type="match status" value="1"/>
</dbReference>
<organism evidence="6 7">
    <name type="scientific">Enterobacillus tribolii</name>
    <dbReference type="NCBI Taxonomy" id="1487935"/>
    <lineage>
        <taxon>Bacteria</taxon>
        <taxon>Pseudomonadati</taxon>
        <taxon>Pseudomonadota</taxon>
        <taxon>Gammaproteobacteria</taxon>
        <taxon>Enterobacterales</taxon>
        <taxon>Hafniaceae</taxon>
        <taxon>Enterobacillus</taxon>
    </lineage>
</organism>
<comment type="caution">
    <text evidence="6">The sequence shown here is derived from an EMBL/GenBank/DDBJ whole genome shotgun (WGS) entry which is preliminary data.</text>
</comment>
<comment type="similarity">
    <text evidence="2">Belongs to the fimbrial protein family.</text>
</comment>
<reference evidence="6 7" key="1">
    <citation type="submission" date="2018-07" db="EMBL/GenBank/DDBJ databases">
        <title>Genomic Encyclopedia of Type Strains, Phase IV (KMG-IV): sequencing the most valuable type-strain genomes for metagenomic binning, comparative biology and taxonomic classification.</title>
        <authorList>
            <person name="Goeker M."/>
        </authorList>
    </citation>
    <scope>NUCLEOTIDE SEQUENCE [LARGE SCALE GENOMIC DNA]</scope>
    <source>
        <strain evidence="6 7">DSM 103736</strain>
    </source>
</reference>
<dbReference type="Proteomes" id="UP000254848">
    <property type="component" value="Unassembled WGS sequence"/>
</dbReference>
<keyword evidence="4" id="KW-0281">Fimbrium</keyword>
<dbReference type="Pfam" id="PF00419">
    <property type="entry name" value="Fimbrial"/>
    <property type="match status" value="1"/>
</dbReference>
<proteinExistence type="inferred from homology"/>
<feature type="domain" description="Fimbrial-type adhesion" evidence="5">
    <location>
        <begin position="249"/>
        <end position="387"/>
    </location>
</feature>